<dbReference type="EMBL" id="QGSV01000341">
    <property type="protein sequence ID" value="PWU44263.1"/>
    <property type="molecule type" value="Genomic_DNA"/>
</dbReference>
<dbReference type="RefSeq" id="WP_109947358.1">
    <property type="nucleotide sequence ID" value="NZ_QGSV01000341.1"/>
</dbReference>
<dbReference type="AlphaFoldDB" id="A0A317JZ43"/>
<dbReference type="Proteomes" id="UP000245683">
    <property type="component" value="Unassembled WGS sequence"/>
</dbReference>
<name>A0A317JZ43_9ACTN</name>
<reference evidence="2" key="1">
    <citation type="submission" date="2018-05" db="EMBL/GenBank/DDBJ databases">
        <title>Micromonospora globispora sp. nov. and Micromonospora rugosa sp. nov., isolated from marine sediment.</title>
        <authorList>
            <person name="Carro L."/>
            <person name="Aysel V."/>
            <person name="Cetin D."/>
            <person name="Igual J.M."/>
            <person name="Klenk H.-P."/>
            <person name="Trujillo M.E."/>
            <person name="Sahin N."/>
        </authorList>
    </citation>
    <scope>NUCLEOTIDE SEQUENCE [LARGE SCALE GENOMIC DNA]</scope>
    <source>
        <strain evidence="2">S2904</strain>
    </source>
</reference>
<evidence type="ECO:0000313" key="1">
    <source>
        <dbReference type="EMBL" id="PWU44263.1"/>
    </source>
</evidence>
<dbReference type="OrthoDB" id="3401941at2"/>
<comment type="caution">
    <text evidence="1">The sequence shown here is derived from an EMBL/GenBank/DDBJ whole genome shotgun (WGS) entry which is preliminary data.</text>
</comment>
<sequence length="85" mass="9287">MADLTARQMVHSLLDTAHSDGVSVGEAQDCVQEALIYALLSVADEIHELRGAVNGVEDALEDQERFGVGTHARNISDWLEKIAKR</sequence>
<protein>
    <submittedName>
        <fullName evidence="1">Uncharacterized protein</fullName>
    </submittedName>
</protein>
<organism evidence="1 2">
    <name type="scientific">Micromonospora globispora</name>
    <dbReference type="NCBI Taxonomy" id="1450148"/>
    <lineage>
        <taxon>Bacteria</taxon>
        <taxon>Bacillati</taxon>
        <taxon>Actinomycetota</taxon>
        <taxon>Actinomycetes</taxon>
        <taxon>Micromonosporales</taxon>
        <taxon>Micromonosporaceae</taxon>
        <taxon>Micromonospora</taxon>
    </lineage>
</organism>
<keyword evidence="2" id="KW-1185">Reference proteome</keyword>
<accession>A0A317JZ43</accession>
<proteinExistence type="predicted"/>
<gene>
    <name evidence="1" type="ORF">DLJ46_26940</name>
</gene>
<evidence type="ECO:0000313" key="2">
    <source>
        <dbReference type="Proteomes" id="UP000245683"/>
    </source>
</evidence>